<dbReference type="RefSeq" id="WP_311512524.1">
    <property type="nucleotide sequence ID" value="NZ_JAVREP010000010.1"/>
</dbReference>
<dbReference type="EMBL" id="JAVREP010000010">
    <property type="protein sequence ID" value="MDT0329919.1"/>
    <property type="molecule type" value="Genomic_DNA"/>
</dbReference>
<evidence type="ECO:0000256" key="1">
    <source>
        <dbReference type="SAM" id="MobiDB-lite"/>
    </source>
</evidence>
<reference evidence="3" key="1">
    <citation type="submission" date="2023-07" db="EMBL/GenBank/DDBJ databases">
        <title>30 novel species of actinomycetes from the DSMZ collection.</title>
        <authorList>
            <person name="Nouioui I."/>
        </authorList>
    </citation>
    <scope>NUCLEOTIDE SEQUENCE [LARGE SCALE GENOMIC DNA]</scope>
    <source>
        <strain evidence="3">DSM 44743</strain>
    </source>
</reference>
<proteinExistence type="predicted"/>
<accession>A0ABU2MBE2</accession>
<name>A0ABU2MBE2_9ACTN</name>
<organism evidence="2 3">
    <name type="scientific">Nocardiopsis lambiniae</name>
    <dbReference type="NCBI Taxonomy" id="3075539"/>
    <lineage>
        <taxon>Bacteria</taxon>
        <taxon>Bacillati</taxon>
        <taxon>Actinomycetota</taxon>
        <taxon>Actinomycetes</taxon>
        <taxon>Streptosporangiales</taxon>
        <taxon>Nocardiopsidaceae</taxon>
        <taxon>Nocardiopsis</taxon>
    </lineage>
</organism>
<dbReference type="Proteomes" id="UP001183390">
    <property type="component" value="Unassembled WGS sequence"/>
</dbReference>
<comment type="caution">
    <text evidence="2">The sequence shown here is derived from an EMBL/GenBank/DDBJ whole genome shotgun (WGS) entry which is preliminary data.</text>
</comment>
<evidence type="ECO:0000313" key="3">
    <source>
        <dbReference type="Proteomes" id="UP001183390"/>
    </source>
</evidence>
<keyword evidence="3" id="KW-1185">Reference proteome</keyword>
<sequence length="72" mass="6942">MTDQLPYALGGQGTDPPFQLAGGGTGGLGTAAVNTLLDGPASATRDAPLVGFPSALHSPHGPASPSATTART</sequence>
<gene>
    <name evidence="2" type="ORF">RM479_16020</name>
</gene>
<feature type="region of interest" description="Disordered" evidence="1">
    <location>
        <begin position="1"/>
        <end position="23"/>
    </location>
</feature>
<feature type="region of interest" description="Disordered" evidence="1">
    <location>
        <begin position="41"/>
        <end position="72"/>
    </location>
</feature>
<evidence type="ECO:0000313" key="2">
    <source>
        <dbReference type="EMBL" id="MDT0329919.1"/>
    </source>
</evidence>
<protein>
    <submittedName>
        <fullName evidence="2">Uncharacterized protein</fullName>
    </submittedName>
</protein>